<dbReference type="Proteomes" id="UP001384579">
    <property type="component" value="Unassembled WGS sequence"/>
</dbReference>
<comment type="caution">
    <text evidence="1">The sequence shown here is derived from an EMBL/GenBank/DDBJ whole genome shotgun (WGS) entry which is preliminary data.</text>
</comment>
<name>A0ABU8YYZ6_9CYAN</name>
<dbReference type="RefSeq" id="WP_340542779.1">
    <property type="nucleotide sequence ID" value="NZ_JBBLXS010001492.1"/>
</dbReference>
<dbReference type="EMBL" id="JBBLXS010001492">
    <property type="protein sequence ID" value="MEK0189664.1"/>
    <property type="molecule type" value="Genomic_DNA"/>
</dbReference>
<protein>
    <submittedName>
        <fullName evidence="1">Uncharacterized protein</fullName>
    </submittedName>
</protein>
<accession>A0ABU8YYZ6</accession>
<keyword evidence="2" id="KW-1185">Reference proteome</keyword>
<feature type="non-terminal residue" evidence="1">
    <location>
        <position position="1"/>
    </location>
</feature>
<organism evidence="1 2">
    <name type="scientific">Microcoleus anatoxicus PTRS2</name>
    <dbReference type="NCBI Taxonomy" id="2705321"/>
    <lineage>
        <taxon>Bacteria</taxon>
        <taxon>Bacillati</taxon>
        <taxon>Cyanobacteriota</taxon>
        <taxon>Cyanophyceae</taxon>
        <taxon>Oscillatoriophycideae</taxon>
        <taxon>Oscillatoriales</taxon>
        <taxon>Microcoleaceae</taxon>
        <taxon>Microcoleus</taxon>
        <taxon>Microcoleus anatoxicus</taxon>
    </lineage>
</organism>
<evidence type="ECO:0000313" key="2">
    <source>
        <dbReference type="Proteomes" id="UP001384579"/>
    </source>
</evidence>
<reference evidence="1 2" key="1">
    <citation type="journal article" date="2020" name="Harmful Algae">
        <title>Molecular and morphological characterization of a novel dihydroanatoxin-a producing Microcoleus species (cyanobacteria) from the Russian River, California, USA.</title>
        <authorList>
            <person name="Conklin K.Y."/>
            <person name="Stancheva R."/>
            <person name="Otten T.G."/>
            <person name="Fadness R."/>
            <person name="Boyer G.L."/>
            <person name="Read B."/>
            <person name="Zhang X."/>
            <person name="Sheath R.G."/>
        </authorList>
    </citation>
    <scope>NUCLEOTIDE SEQUENCE [LARGE SCALE GENOMIC DNA]</scope>
    <source>
        <strain evidence="1 2">PTRS2</strain>
    </source>
</reference>
<proteinExistence type="predicted"/>
<evidence type="ECO:0000313" key="1">
    <source>
        <dbReference type="EMBL" id="MEK0189664.1"/>
    </source>
</evidence>
<sequence>YKPTNPPGRYCPSYPRVISTESRFSTSGGYKEDEGIEPLQSPVPWFSCACCRPFSGIFRGVSDGA</sequence>
<gene>
    <name evidence="1" type="ORF">WMG39_33185</name>
</gene>